<dbReference type="EMBL" id="JASBWS010000003">
    <property type="protein sequence ID" value="KAJ9116718.1"/>
    <property type="molecule type" value="Genomic_DNA"/>
</dbReference>
<sequence>MLGLCVTSIACFEHSYDALGAIAFSSCILFKQMGLYYSPAIFAYLLGKCIWVGGGRGLALFVEIGMATAATFGIMFAPFVTPFPELPLYVLHRIFPVARGIFEDKVANIWCVSNVVIKWRKYFSDANMAKVGTFLTVRLDLLPLALYTSSMAFFLFSFQVHEKSILIPMLSALLALAGKGNKRRESFRSMGLGHMIGGGLMGDDESVWEASVLLLNVATYSMFPLLIKDGQILQYLVLGTLWNWLIGYDPTQVRNRHLRYAGYAIYTFILAHHVLEAMFAAPARYPDIYPVTNVILSFIVFGVSWLGALYELAWQLVMMTGFGLDFRRNGLKSSEKVAGKVN</sequence>
<gene>
    <name evidence="1" type="ORF">QFC20_000653</name>
</gene>
<reference evidence="1" key="1">
    <citation type="submission" date="2023-04" db="EMBL/GenBank/DDBJ databases">
        <title>Draft Genome sequencing of Naganishia species isolated from polar environments using Oxford Nanopore Technology.</title>
        <authorList>
            <person name="Leo P."/>
            <person name="Venkateswaran K."/>
        </authorList>
    </citation>
    <scope>NUCLEOTIDE SEQUENCE</scope>
    <source>
        <strain evidence="1">MNA-CCFEE 5262</strain>
    </source>
</reference>
<dbReference type="Proteomes" id="UP001230649">
    <property type="component" value="Unassembled WGS sequence"/>
</dbReference>
<proteinExistence type="predicted"/>
<comment type="caution">
    <text evidence="1">The sequence shown here is derived from an EMBL/GenBank/DDBJ whole genome shotgun (WGS) entry which is preliminary data.</text>
</comment>
<accession>A0ACC2WZ20</accession>
<evidence type="ECO:0000313" key="2">
    <source>
        <dbReference type="Proteomes" id="UP001230649"/>
    </source>
</evidence>
<evidence type="ECO:0000313" key="1">
    <source>
        <dbReference type="EMBL" id="KAJ9116718.1"/>
    </source>
</evidence>
<protein>
    <submittedName>
        <fullName evidence="1">Uncharacterized protein</fullName>
    </submittedName>
</protein>
<organism evidence="1 2">
    <name type="scientific">Naganishia adeliensis</name>
    <dbReference type="NCBI Taxonomy" id="92952"/>
    <lineage>
        <taxon>Eukaryota</taxon>
        <taxon>Fungi</taxon>
        <taxon>Dikarya</taxon>
        <taxon>Basidiomycota</taxon>
        <taxon>Agaricomycotina</taxon>
        <taxon>Tremellomycetes</taxon>
        <taxon>Filobasidiales</taxon>
        <taxon>Filobasidiaceae</taxon>
        <taxon>Naganishia</taxon>
    </lineage>
</organism>
<name>A0ACC2WZ20_9TREE</name>
<keyword evidence="2" id="KW-1185">Reference proteome</keyword>